<sequence>MAMLPNPLPRLADDPTGAALGLRLPAGRLVDTTYDGPWHEPLLWYADGEAAPETWAELLAGRAVGLLPVLIEDDKAPGRKLADWYLDPERMSYPGDHDPEEFLAESWVAYTSDEDYDQQELRELVAPHELAWPGLAAARDFEEDPDETAAGVTAGLVATGWLDHPRAALVHARRSADIPAAMGWTGPVNYEDDIAVLSAVLRSWEDRFGLRVVALGFDTLTATVAAPPRTLEEAEAIAAEHFGFCPDNITQGKHRTLREYAEKALLGKPTWHFWWD</sequence>
<evidence type="ECO:0000313" key="3">
    <source>
        <dbReference type="Proteomes" id="UP001595765"/>
    </source>
</evidence>
<organism evidence="2 3">
    <name type="scientific">Streptomyces polygonati</name>
    <dbReference type="NCBI Taxonomy" id="1617087"/>
    <lineage>
        <taxon>Bacteria</taxon>
        <taxon>Bacillati</taxon>
        <taxon>Actinomycetota</taxon>
        <taxon>Actinomycetes</taxon>
        <taxon>Kitasatosporales</taxon>
        <taxon>Streptomycetaceae</taxon>
        <taxon>Streptomyces</taxon>
    </lineage>
</organism>
<name>A0ABV8HQJ8_9ACTN</name>
<dbReference type="Pfam" id="PF14062">
    <property type="entry name" value="DUF4253"/>
    <property type="match status" value="1"/>
</dbReference>
<dbReference type="RefSeq" id="WP_386430178.1">
    <property type="nucleotide sequence ID" value="NZ_JBHSBB010000010.1"/>
</dbReference>
<evidence type="ECO:0000313" key="2">
    <source>
        <dbReference type="EMBL" id="MFC4033131.1"/>
    </source>
</evidence>
<dbReference type="Proteomes" id="UP001595765">
    <property type="component" value="Unassembled WGS sequence"/>
</dbReference>
<evidence type="ECO:0000259" key="1">
    <source>
        <dbReference type="Pfam" id="PF14062"/>
    </source>
</evidence>
<dbReference type="EMBL" id="JBHSBB010000010">
    <property type="protein sequence ID" value="MFC4033131.1"/>
    <property type="molecule type" value="Genomic_DNA"/>
</dbReference>
<dbReference type="InterPro" id="IPR025349">
    <property type="entry name" value="DUF4253"/>
</dbReference>
<accession>A0ABV8HQJ8</accession>
<reference evidence="3" key="1">
    <citation type="journal article" date="2019" name="Int. J. Syst. Evol. Microbiol.">
        <title>The Global Catalogue of Microorganisms (GCM) 10K type strain sequencing project: providing services to taxonomists for standard genome sequencing and annotation.</title>
        <authorList>
            <consortium name="The Broad Institute Genomics Platform"/>
            <consortium name="The Broad Institute Genome Sequencing Center for Infectious Disease"/>
            <person name="Wu L."/>
            <person name="Ma J."/>
        </authorList>
    </citation>
    <scope>NUCLEOTIDE SEQUENCE [LARGE SCALE GENOMIC DNA]</scope>
    <source>
        <strain evidence="3">CGMCC 4.7237</strain>
    </source>
</reference>
<gene>
    <name evidence="2" type="ORF">ACFO3J_16785</name>
</gene>
<comment type="caution">
    <text evidence="2">The sequence shown here is derived from an EMBL/GenBank/DDBJ whole genome shotgun (WGS) entry which is preliminary data.</text>
</comment>
<feature type="domain" description="DUF4253" evidence="1">
    <location>
        <begin position="168"/>
        <end position="276"/>
    </location>
</feature>
<keyword evidence="3" id="KW-1185">Reference proteome</keyword>
<proteinExistence type="predicted"/>
<protein>
    <submittedName>
        <fullName evidence="2">DUF4253 domain-containing protein</fullName>
    </submittedName>
</protein>